<organism evidence="2 3">
    <name type="scientific">Achromobacter phage JWX</name>
    <dbReference type="NCBI Taxonomy" id="1589746"/>
    <lineage>
        <taxon>Viruses</taxon>
        <taxon>Duplodnaviria</taxon>
        <taxon>Heunggongvirae</taxon>
        <taxon>Uroviricota</taxon>
        <taxon>Caudoviricetes</taxon>
        <taxon>Steinhofvirus</taxon>
        <taxon>Steinhofvirus JWX</taxon>
    </lineage>
</organism>
<dbReference type="EMBL" id="KP202969">
    <property type="protein sequence ID" value="AJD82780.1"/>
    <property type="molecule type" value="Genomic_DNA"/>
</dbReference>
<name>A0A0B5A4Z8_9CAUD</name>
<dbReference type="GeneID" id="26623423"/>
<dbReference type="RefSeq" id="YP_009196199.1">
    <property type="nucleotide sequence ID" value="NC_028768.1"/>
</dbReference>
<feature type="domain" description="Putative DnaT-like" evidence="1">
    <location>
        <begin position="4"/>
        <end position="186"/>
    </location>
</feature>
<reference evidence="2 3" key="1">
    <citation type="submission" date="2014-11" db="EMBL/GenBank/DDBJ databases">
        <title>Characterization and genome comparisons of three Achromobacter phages of the Siphoviridae family.</title>
        <authorList>
            <person name="Dreiseikelmann B."/>
            <person name="Bunk B."/>
            <person name="Rohde M."/>
            <person name="Wittmann J."/>
        </authorList>
    </citation>
    <scope>NUCLEOTIDE SEQUENCE [LARGE SCALE GENOMIC DNA]</scope>
</reference>
<sequence>MAVTLVVEDGSSLPNSNTYVSEAEFEAYATGMGAEIVNQADVVPALLKAAQYLEIKPRAEYQGRKTLATQAMQWPRRGVTIDCVAFPDNKIPLELKYAQMELAMIALQDDFLELFKNIDGYPAYRVKVDVIEEQYMTPRQLSTRPDGSIAQPQYPKVDGLLFPLLIGNECPGGGGGGWGNLRALRM</sequence>
<keyword evidence="3" id="KW-1185">Reference proteome</keyword>
<protein>
    <recommendedName>
        <fullName evidence="1">Putative DnaT-like domain-containing protein</fullName>
    </recommendedName>
</protein>
<gene>
    <name evidence="2" type="ORF">JWX_00014</name>
</gene>
<dbReference type="OrthoDB" id="18254at10239"/>
<evidence type="ECO:0000313" key="3">
    <source>
        <dbReference type="Proteomes" id="UP000031727"/>
    </source>
</evidence>
<dbReference type="KEGG" id="vg:26623423"/>
<proteinExistence type="predicted"/>
<dbReference type="InterPro" id="IPR046787">
    <property type="entry name" value="DnaT_2"/>
</dbReference>
<evidence type="ECO:0000259" key="1">
    <source>
        <dbReference type="Pfam" id="PF20557"/>
    </source>
</evidence>
<evidence type="ECO:0000313" key="2">
    <source>
        <dbReference type="EMBL" id="AJD82780.1"/>
    </source>
</evidence>
<dbReference type="Proteomes" id="UP000031727">
    <property type="component" value="Segment"/>
</dbReference>
<dbReference type="Pfam" id="PF20557">
    <property type="entry name" value="DnaT_2"/>
    <property type="match status" value="1"/>
</dbReference>
<accession>A0A0B5A4Z8</accession>